<evidence type="ECO:0000313" key="2">
    <source>
        <dbReference type="EnsemblMetazoa" id="ENSAATROPP006062"/>
    </source>
</evidence>
<protein>
    <recommendedName>
        <fullName evidence="4">DUF4704 domain-containing protein</fullName>
    </recommendedName>
</protein>
<keyword evidence="1" id="KW-0853">WD repeat</keyword>
<keyword evidence="3" id="KW-1185">Reference proteome</keyword>
<proteinExistence type="predicted"/>
<accession>A0AAG5D448</accession>
<sequence length="1212" mass="135100">MTLSKIRKVYNRTDAKAIGKQLGMSSHENATPIVLLHNSSGHLTGSSRTLGGVLVGYLGIRHFNPFPVSMTMNTVGGCSVLLGLVAMSHDIESLYAAVKALTCILRTNKSARLEMNRRRYYQTLGMLYKRKKMLLNSHILHLTFNLVGTVHSGYETSTIPNVTAFQDLLCDFDIWLDGANDLIRSLLEHLLELGTESNEKFANIRIMQDLQCLAKLLFIIEDVTDENARKALFALVHTLLGYQPRSNDILLFGQYITSLTPTVEHSGSEENMLDRQVQLRNRCLSIFHRLHFGSNNAINWRLCDDISRILGLDWILLFMQPHLNHSTMLWAMRLFVIMLARETILPRFREGSGGAVEEGYLKNTEVVMQSRNAILLSSALPQIGGGATGNTAMGSSDSSANKQHQVLMGFAYLEWLLLHRIEVPEVYPLLVALIIGYPVKSSIIPSENKSLEEIWSFLWSSTGSNSQQAKQGSDKITFCTEAVCIMLSLVRKIVHSKKVTDEGTTTEPPDQWLQTRPSDVVRLLVAFYQHLPEFAPVAMSGEVIVALIAVLFPLPSSAKDPVLSLSAASTPIAVAGQSASPVLKELDSFDVSPPLSSPVVDDDLFSNPIVLPTRTGGEEICEKNFPAPITGQIMDFLLKLVVDSLSLCYTGKTTPVIDAVLEFFLTGSTGSDGLRKHFLTDFVSLLMTHLMSINILLSAPSATNVSVTSVPSGGQQHIASNVFYLTARIVDKLWQHMLYLDGRDVFDYCIQLIQQAKRRTGQFASGGGSGSSGGTIAGTSSLEPLYRSLNRCILYLLAHPPRPGGDVVLLEVLQKLMTNRLLVFGAGNHDPDFIGCLTYCLLQLHSGGPENGGERIALNSPSTLTPGRTTTWHVDAFFGNDNDKYHQEVSTSSSSASSELIVASFRVWEELYVCKKPVIEEIFKVTLTQPVRNARAPGMDRTQAQVAEIALKHWLAFLDSERRSANRTPWEVHNNIQSKIQKVTGGLTRLTSRSKLKKEGGKRRVHAGEFRAADIRQLTTAKLTLVRDYWEFRLEQHCNSSAHTKRYVYQDWLQSEAELIRERAIWGPECCADFTKWTLDSTEGPYRMRKKMLKNELFYVHYPPRPELDVASGCDHQHQRQLKCRVAISHDSGKNSNFVRQYRNMFPEQFEPELAATAGQTRNDAAAKKSDFAKSHRVENGMQGDCLENEEDLSSSLPDNQVLLRLLEEKEK</sequence>
<dbReference type="EnsemblMetazoa" id="ENSAATROPT006732">
    <property type="protein sequence ID" value="ENSAATROPP006062"/>
    <property type="gene ID" value="ENSAATROPG005478"/>
</dbReference>
<dbReference type="InterPro" id="IPR051944">
    <property type="entry name" value="BEACH_domain_protein"/>
</dbReference>
<dbReference type="AlphaFoldDB" id="A0AAG5D448"/>
<evidence type="ECO:0000256" key="1">
    <source>
        <dbReference type="ARBA" id="ARBA00022574"/>
    </source>
</evidence>
<organism evidence="2 3">
    <name type="scientific">Anopheles atroparvus</name>
    <name type="common">European mosquito</name>
    <dbReference type="NCBI Taxonomy" id="41427"/>
    <lineage>
        <taxon>Eukaryota</taxon>
        <taxon>Metazoa</taxon>
        <taxon>Ecdysozoa</taxon>
        <taxon>Arthropoda</taxon>
        <taxon>Hexapoda</taxon>
        <taxon>Insecta</taxon>
        <taxon>Pterygota</taxon>
        <taxon>Neoptera</taxon>
        <taxon>Endopterygota</taxon>
        <taxon>Diptera</taxon>
        <taxon>Nematocera</taxon>
        <taxon>Culicoidea</taxon>
        <taxon>Culicidae</taxon>
        <taxon>Anophelinae</taxon>
        <taxon>Anopheles</taxon>
    </lineage>
</organism>
<evidence type="ECO:0008006" key="4">
    <source>
        <dbReference type="Google" id="ProtNLM"/>
    </source>
</evidence>
<dbReference type="PANTHER" id="PTHR46108">
    <property type="entry name" value="BLUE CHEESE"/>
    <property type="match status" value="1"/>
</dbReference>
<dbReference type="PANTHER" id="PTHR46108:SF4">
    <property type="entry name" value="BLUE CHEESE"/>
    <property type="match status" value="1"/>
</dbReference>
<name>A0AAG5D448_ANOAO</name>
<evidence type="ECO:0000313" key="3">
    <source>
        <dbReference type="Proteomes" id="UP000075880"/>
    </source>
</evidence>
<reference evidence="2" key="1">
    <citation type="submission" date="2024-04" db="UniProtKB">
        <authorList>
            <consortium name="EnsemblMetazoa"/>
        </authorList>
    </citation>
    <scope>IDENTIFICATION</scope>
    <source>
        <strain evidence="2">EBRO</strain>
    </source>
</reference>
<dbReference type="Proteomes" id="UP000075880">
    <property type="component" value="Unassembled WGS sequence"/>
</dbReference>